<proteinExistence type="predicted"/>
<evidence type="ECO:0000313" key="3">
    <source>
        <dbReference type="EMBL" id="KAJ0961103.1"/>
    </source>
</evidence>
<dbReference type="PANTHER" id="PTHR34467:SF1">
    <property type="entry name" value="OS05G0542300 PROTEIN"/>
    <property type="match status" value="1"/>
</dbReference>
<feature type="chain" id="PRO_5038920293" evidence="2">
    <location>
        <begin position="25"/>
        <end position="81"/>
    </location>
</feature>
<comment type="caution">
    <text evidence="3">The sequence shown here is derived from an EMBL/GenBank/DDBJ whole genome shotgun (WGS) entry which is preliminary data.</text>
</comment>
<gene>
    <name evidence="3" type="ORF">J5N97_000918</name>
</gene>
<feature type="region of interest" description="Disordered" evidence="1">
    <location>
        <begin position="59"/>
        <end position="81"/>
    </location>
</feature>
<feature type="compositionally biased region" description="Basic and acidic residues" evidence="1">
    <location>
        <begin position="59"/>
        <end position="71"/>
    </location>
</feature>
<organism evidence="3 4">
    <name type="scientific">Dioscorea zingiberensis</name>
    <dbReference type="NCBI Taxonomy" id="325984"/>
    <lineage>
        <taxon>Eukaryota</taxon>
        <taxon>Viridiplantae</taxon>
        <taxon>Streptophyta</taxon>
        <taxon>Embryophyta</taxon>
        <taxon>Tracheophyta</taxon>
        <taxon>Spermatophyta</taxon>
        <taxon>Magnoliopsida</taxon>
        <taxon>Liliopsida</taxon>
        <taxon>Dioscoreales</taxon>
        <taxon>Dioscoreaceae</taxon>
        <taxon>Dioscorea</taxon>
    </lineage>
</organism>
<feature type="signal peptide" evidence="2">
    <location>
        <begin position="1"/>
        <end position="24"/>
    </location>
</feature>
<dbReference type="AlphaFoldDB" id="A0A9D5BV13"/>
<protein>
    <submittedName>
        <fullName evidence="3">Uncharacterized protein</fullName>
    </submittedName>
</protein>
<dbReference type="PANTHER" id="PTHR34467">
    <property type="entry name" value="TRANSMEMBRANE PROTEIN"/>
    <property type="match status" value="1"/>
</dbReference>
<sequence>MPKPSFFLLLLLVLLLCHPSLSSGQVGRSINDGVAQSSDLLNKIHDARKFLVEISMDYNDGRANNKNDPKNGKPGIGTKSP</sequence>
<dbReference type="Proteomes" id="UP001085076">
    <property type="component" value="Unassembled WGS sequence"/>
</dbReference>
<reference evidence="3 4" key="1">
    <citation type="journal article" date="2022" name="Hortic Res">
        <title>The genome of Dioscorea zingiberensis sheds light on the biosynthesis, origin and evolution of the medicinally important diosgenin saponins.</title>
        <authorList>
            <person name="Li Y."/>
            <person name="Tan C."/>
            <person name="Li Z."/>
            <person name="Guo J."/>
            <person name="Li S."/>
            <person name="Chen X."/>
            <person name="Wang C."/>
            <person name="Dai X."/>
            <person name="Yang H."/>
            <person name="Song W."/>
            <person name="Hou L."/>
            <person name="Xu J."/>
            <person name="Tong Z."/>
            <person name="Xu A."/>
            <person name="Yuan X."/>
            <person name="Wang W."/>
            <person name="Yang Q."/>
            <person name="Chen L."/>
            <person name="Sun Z."/>
            <person name="Wang K."/>
            <person name="Pan B."/>
            <person name="Chen J."/>
            <person name="Bao Y."/>
            <person name="Liu F."/>
            <person name="Qi X."/>
            <person name="Gang D.R."/>
            <person name="Wen J."/>
            <person name="Li J."/>
        </authorList>
    </citation>
    <scope>NUCLEOTIDE SEQUENCE [LARGE SCALE GENOMIC DNA]</scope>
    <source>
        <strain evidence="3">Dzin_1.0</strain>
    </source>
</reference>
<evidence type="ECO:0000256" key="1">
    <source>
        <dbReference type="SAM" id="MobiDB-lite"/>
    </source>
</evidence>
<keyword evidence="2" id="KW-0732">Signal</keyword>
<evidence type="ECO:0000313" key="4">
    <source>
        <dbReference type="Proteomes" id="UP001085076"/>
    </source>
</evidence>
<keyword evidence="4" id="KW-1185">Reference proteome</keyword>
<accession>A0A9D5BV13</accession>
<evidence type="ECO:0000256" key="2">
    <source>
        <dbReference type="SAM" id="SignalP"/>
    </source>
</evidence>
<name>A0A9D5BV13_9LILI</name>
<dbReference type="EMBL" id="JAGGNH010000042">
    <property type="protein sequence ID" value="KAJ0961103.1"/>
    <property type="molecule type" value="Genomic_DNA"/>
</dbReference>